<sequence>MEKGTIVIVIPEGSEVRSVIGGWRFPEGWGEYLDGVINVVTLPEGGVFGIGRRGKELMDAVQR</sequence>
<organism evidence="1">
    <name type="scientific">viral metagenome</name>
    <dbReference type="NCBI Taxonomy" id="1070528"/>
    <lineage>
        <taxon>unclassified sequences</taxon>
        <taxon>metagenomes</taxon>
        <taxon>organismal metagenomes</taxon>
    </lineage>
</organism>
<name>A0A6M3KTI2_9ZZZZ</name>
<gene>
    <name evidence="1" type="ORF">MM415B02257_0001</name>
</gene>
<reference evidence="1" key="1">
    <citation type="submission" date="2020-03" db="EMBL/GenBank/DDBJ databases">
        <title>The deep terrestrial virosphere.</title>
        <authorList>
            <person name="Holmfeldt K."/>
            <person name="Nilsson E."/>
            <person name="Simone D."/>
            <person name="Lopez-Fernandez M."/>
            <person name="Wu X."/>
            <person name="de Brujin I."/>
            <person name="Lundin D."/>
            <person name="Andersson A."/>
            <person name="Bertilsson S."/>
            <person name="Dopson M."/>
        </authorList>
    </citation>
    <scope>NUCLEOTIDE SEQUENCE</scope>
    <source>
        <strain evidence="1">MM415B02257</strain>
    </source>
</reference>
<dbReference type="AlphaFoldDB" id="A0A6M3KTI2"/>
<accession>A0A6M3KTI2</accession>
<dbReference type="EMBL" id="MT142560">
    <property type="protein sequence ID" value="QJA85190.1"/>
    <property type="molecule type" value="Genomic_DNA"/>
</dbReference>
<evidence type="ECO:0000313" key="1">
    <source>
        <dbReference type="EMBL" id="QJA85190.1"/>
    </source>
</evidence>
<protein>
    <submittedName>
        <fullName evidence="1">Uncharacterized protein</fullName>
    </submittedName>
</protein>
<proteinExistence type="predicted"/>